<protein>
    <submittedName>
        <fullName evidence="1">Uncharacterized protein</fullName>
    </submittedName>
</protein>
<dbReference type="RefSeq" id="WP_173578130.1">
    <property type="nucleotide sequence ID" value="NZ_WOSX01000033.1"/>
</dbReference>
<dbReference type="Proteomes" id="UP000615326">
    <property type="component" value="Unassembled WGS sequence"/>
</dbReference>
<evidence type="ECO:0000313" key="1">
    <source>
        <dbReference type="EMBL" id="NHO33625.1"/>
    </source>
</evidence>
<proteinExistence type="predicted"/>
<gene>
    <name evidence="1" type="ORF">GOB84_13880</name>
</gene>
<comment type="caution">
    <text evidence="1">The sequence shown here is derived from an EMBL/GenBank/DDBJ whole genome shotgun (WGS) entry which is preliminary data.</text>
</comment>
<accession>A0ABX0KB40</accession>
<organism evidence="1 2">
    <name type="scientific">Acetobacter fallax</name>
    <dbReference type="NCBI Taxonomy" id="1737473"/>
    <lineage>
        <taxon>Bacteria</taxon>
        <taxon>Pseudomonadati</taxon>
        <taxon>Pseudomonadota</taxon>
        <taxon>Alphaproteobacteria</taxon>
        <taxon>Acetobacterales</taxon>
        <taxon>Acetobacteraceae</taxon>
        <taxon>Acetobacter</taxon>
    </lineage>
</organism>
<reference evidence="1 2" key="1">
    <citation type="journal article" date="2020" name="Int. J. Syst. Evol. Microbiol.">
        <title>Novel acetic acid bacteria from cider fermentations: Acetobacter conturbans sp. nov. and Acetobacter fallax sp. nov.</title>
        <authorList>
            <person name="Sombolestani A.S."/>
            <person name="Cleenwerck I."/>
            <person name="Cnockaert M."/>
            <person name="Borremans W."/>
            <person name="Wieme A.D."/>
            <person name="De Vuyst L."/>
            <person name="Vandamme P."/>
        </authorList>
    </citation>
    <scope>NUCLEOTIDE SEQUENCE [LARGE SCALE GENOMIC DNA]</scope>
    <source>
        <strain evidence="1 2">LMG 1637</strain>
    </source>
</reference>
<name>A0ABX0KB40_9PROT</name>
<keyword evidence="2" id="KW-1185">Reference proteome</keyword>
<evidence type="ECO:0000313" key="2">
    <source>
        <dbReference type="Proteomes" id="UP000615326"/>
    </source>
</evidence>
<sequence>MASRWNMPSANSHNLLLQVAVPSDLSSGRSDATFDATLAADAVKRLRDGKVKKIQNTSLAQVGNNQSGGGGSQ</sequence>
<dbReference type="EMBL" id="WOSW01000033">
    <property type="protein sequence ID" value="NHO33625.1"/>
    <property type="molecule type" value="Genomic_DNA"/>
</dbReference>